<feature type="region of interest" description="Disordered" evidence="1">
    <location>
        <begin position="1"/>
        <end position="51"/>
    </location>
</feature>
<keyword evidence="4" id="KW-1185">Reference proteome</keyword>
<dbReference type="InterPro" id="IPR036638">
    <property type="entry name" value="HLH_DNA-bd_sf"/>
</dbReference>
<organism evidence="3 4">
    <name type="scientific">Torulaspora globosa</name>
    <dbReference type="NCBI Taxonomy" id="48254"/>
    <lineage>
        <taxon>Eukaryota</taxon>
        <taxon>Fungi</taxon>
        <taxon>Dikarya</taxon>
        <taxon>Ascomycota</taxon>
        <taxon>Saccharomycotina</taxon>
        <taxon>Saccharomycetes</taxon>
        <taxon>Saccharomycetales</taxon>
        <taxon>Saccharomycetaceae</taxon>
        <taxon>Torulaspora</taxon>
    </lineage>
</organism>
<name>A0A7G3ZHK2_9SACH</name>
<dbReference type="GeneID" id="59326155"/>
<evidence type="ECO:0000256" key="1">
    <source>
        <dbReference type="SAM" id="MobiDB-lite"/>
    </source>
</evidence>
<dbReference type="RefSeq" id="XP_037139662.1">
    <property type="nucleotide sequence ID" value="XM_037283766.1"/>
</dbReference>
<feature type="compositionally biased region" description="Basic residues" evidence="1">
    <location>
        <begin position="25"/>
        <end position="38"/>
    </location>
</feature>
<dbReference type="PROSITE" id="PS50888">
    <property type="entry name" value="BHLH"/>
    <property type="match status" value="1"/>
</dbReference>
<dbReference type="Pfam" id="PF23181">
    <property type="entry name" value="bHLH_INO4"/>
    <property type="match status" value="1"/>
</dbReference>
<dbReference type="Proteomes" id="UP000515788">
    <property type="component" value="Chromosome 4"/>
</dbReference>
<dbReference type="SUPFAM" id="SSF47459">
    <property type="entry name" value="HLH, helix-loop-helix DNA-binding domain"/>
    <property type="match status" value="1"/>
</dbReference>
<accession>A0A7G3ZHK2</accession>
<dbReference type="GO" id="GO:0046983">
    <property type="term" value="F:protein dimerization activity"/>
    <property type="evidence" value="ECO:0007669"/>
    <property type="project" value="InterPro"/>
</dbReference>
<dbReference type="KEGG" id="tgb:HG536_0D05100"/>
<dbReference type="InterPro" id="IPR011598">
    <property type="entry name" value="bHLH_dom"/>
</dbReference>
<dbReference type="AlphaFoldDB" id="A0A7G3ZHK2"/>
<reference evidence="3 4" key="1">
    <citation type="submission" date="2020-06" db="EMBL/GenBank/DDBJ databases">
        <title>The yeast mating-type switching endonuclease HO is a domesticated member of an unorthodox homing genetic element family.</title>
        <authorList>
            <person name="Coughlan A.Y."/>
            <person name="Lombardi L."/>
            <person name="Braun-Galleani S."/>
            <person name="Martos A.R."/>
            <person name="Galeote V."/>
            <person name="Bigey F."/>
            <person name="Dequin S."/>
            <person name="Byrne K.P."/>
            <person name="Wolfe K.H."/>
        </authorList>
    </citation>
    <scope>NUCLEOTIDE SEQUENCE [LARGE SCALE GENOMIC DNA]</scope>
    <source>
        <strain evidence="3 4">CBS764</strain>
    </source>
</reference>
<dbReference type="OrthoDB" id="5778525at2759"/>
<evidence type="ECO:0000313" key="4">
    <source>
        <dbReference type="Proteomes" id="UP000515788"/>
    </source>
</evidence>
<dbReference type="Gene3D" id="4.10.280.10">
    <property type="entry name" value="Helix-loop-helix DNA-binding domain"/>
    <property type="match status" value="1"/>
</dbReference>
<protein>
    <recommendedName>
        <fullName evidence="2">BHLH domain-containing protein</fullName>
    </recommendedName>
</protein>
<evidence type="ECO:0000313" key="3">
    <source>
        <dbReference type="EMBL" id="QLL32988.1"/>
    </source>
</evidence>
<sequence length="145" mass="17173">MDRDGNAGVNELHQDRPHAITAKVVKPRRKPRAPKKNKLSSDQVRRNHVVSEQRRRELVRNVYDDLVEVVAGLEPSERRSEVLIYLKTINHLKWLYRRNSYLRKLLTEKYERQGKPAVELPNRLVWELRSSPSVEEEIDKQENSQ</sequence>
<dbReference type="EMBL" id="CP059249">
    <property type="protein sequence ID" value="QLL32988.1"/>
    <property type="molecule type" value="Genomic_DNA"/>
</dbReference>
<gene>
    <name evidence="3" type="ORF">HG536_0D05100</name>
</gene>
<dbReference type="InterPro" id="IPR057072">
    <property type="entry name" value="bHLH_INO4"/>
</dbReference>
<evidence type="ECO:0000259" key="2">
    <source>
        <dbReference type="PROSITE" id="PS50888"/>
    </source>
</evidence>
<feature type="domain" description="BHLH" evidence="2">
    <location>
        <begin position="43"/>
        <end position="95"/>
    </location>
</feature>
<proteinExistence type="predicted"/>